<dbReference type="PANTHER" id="PTHR38136">
    <property type="entry name" value="DNA REPAIR PROTEIN"/>
    <property type="match status" value="1"/>
</dbReference>
<sequence length="436" mass="46975">MATRCVRCKGRGLCGRPVCPILQSFRVVEQIPKLGTTIEGPSPPEVFVGRFGYPRVSAGPLVPADGRSYGDGIGSALSSRSASSRSATASDSIDVTETNPVTALPPSLFTRPAELAKMDVGEIVALRSSMVRSSSRVEVSDAKNPGKLLEMAQEIAISSTPVETEVTFAKPPRGRLRFDGFMMPSGPVGTVEEMEIISNPTVPRKVDEVVGDTDLLATAAVGELFEAGVEVDGISRLLSLGLLGKNRKLVPTRWSITASDDIAGKHLIGSIQDDPPINDYLLFSGGRLANHFEILLAPGPFTYELLEIWLPRSVWSGEEAWIGADREGPGPKKGYSGLAGGYYAARLAVLEGLAEMRRQATIMAVREITEGYWAPLGVWVVREAARAALAGQPKRFETLEAALADMAMRLRTPEREWRAHSQLVRGAGQTTLARFF</sequence>
<comment type="function">
    <text evidence="1">Involved in DNA damage repair.</text>
</comment>
<gene>
    <name evidence="5" type="ORF">P0O15_05515</name>
</gene>
<evidence type="ECO:0000256" key="1">
    <source>
        <dbReference type="HAMAP-Rule" id="MF_02096"/>
    </source>
</evidence>
<dbReference type="Pfam" id="PF04894">
    <property type="entry name" value="Nre_N"/>
    <property type="match status" value="2"/>
</dbReference>
<dbReference type="InterPro" id="IPR006978">
    <property type="entry name" value="Nre_N"/>
</dbReference>
<protein>
    <recommendedName>
        <fullName evidence="1">DNA repair protein</fullName>
    </recommendedName>
</protein>
<accession>A0ABT5X7G6</accession>
<proteinExistence type="inferred from homology"/>
<dbReference type="PANTHER" id="PTHR38136:SF2">
    <property type="entry name" value="DNA REPAIR PROTEIN"/>
    <property type="match status" value="1"/>
</dbReference>
<dbReference type="Pfam" id="PF04895">
    <property type="entry name" value="Nre_C"/>
    <property type="match status" value="1"/>
</dbReference>
<keyword evidence="1" id="KW-0479">Metal-binding</keyword>
<evidence type="ECO:0000259" key="3">
    <source>
        <dbReference type="Pfam" id="PF04894"/>
    </source>
</evidence>
<dbReference type="InterPro" id="IPR006979">
    <property type="entry name" value="Nre_C"/>
</dbReference>
<feature type="region of interest" description="Disordered" evidence="2">
    <location>
        <begin position="75"/>
        <end position="103"/>
    </location>
</feature>
<keyword evidence="1" id="KW-0863">Zinc-finger</keyword>
<keyword evidence="6" id="KW-1185">Reference proteome</keyword>
<comment type="caution">
    <text evidence="5">The sequence shown here is derived from an EMBL/GenBank/DDBJ whole genome shotgun (WGS) entry which is preliminary data.</text>
</comment>
<evidence type="ECO:0000313" key="5">
    <source>
        <dbReference type="EMBL" id="MDF0590631.1"/>
    </source>
</evidence>
<keyword evidence="1" id="KW-0862">Zinc</keyword>
<dbReference type="HAMAP" id="MF_02096">
    <property type="entry name" value="Nre"/>
    <property type="match status" value="1"/>
</dbReference>
<dbReference type="RefSeq" id="WP_316966380.1">
    <property type="nucleotide sequence ID" value="NZ_JARFPK010000016.1"/>
</dbReference>
<feature type="domain" description="Archaeal Nre N-terminal" evidence="3">
    <location>
        <begin position="105"/>
        <end position="316"/>
    </location>
</feature>
<feature type="compositionally biased region" description="Low complexity" evidence="2">
    <location>
        <begin position="75"/>
        <end position="92"/>
    </location>
</feature>
<name>A0ABT5X7G6_9EURY</name>
<comment type="domain">
    <text evidence="1">Contains a predicted C4 metal binding domain at the N-terminus, which could be a zinc finger DNA binding domain.</text>
</comment>
<feature type="domain" description="Archaeal Nre C-terminal" evidence="4">
    <location>
        <begin position="331"/>
        <end position="435"/>
    </location>
</feature>
<dbReference type="InterPro" id="IPR033167">
    <property type="entry name" value="Nre"/>
</dbReference>
<dbReference type="EMBL" id="JARFPK010000016">
    <property type="protein sequence ID" value="MDF0590631.1"/>
    <property type="molecule type" value="Genomic_DNA"/>
</dbReference>
<evidence type="ECO:0000256" key="2">
    <source>
        <dbReference type="SAM" id="MobiDB-lite"/>
    </source>
</evidence>
<keyword evidence="1" id="KW-0227">DNA damage</keyword>
<organism evidence="5 6">
    <name type="scientific">Candidatus Methanocrinis natronophilus</name>
    <dbReference type="NCBI Taxonomy" id="3033396"/>
    <lineage>
        <taxon>Archaea</taxon>
        <taxon>Methanobacteriati</taxon>
        <taxon>Methanobacteriota</taxon>
        <taxon>Stenosarchaea group</taxon>
        <taxon>Methanomicrobia</taxon>
        <taxon>Methanotrichales</taxon>
        <taxon>Methanotrichaceae</taxon>
        <taxon>Methanocrinis</taxon>
    </lineage>
</organism>
<dbReference type="Proteomes" id="UP001220010">
    <property type="component" value="Unassembled WGS sequence"/>
</dbReference>
<feature type="domain" description="Archaeal Nre N-terminal" evidence="3">
    <location>
        <begin position="13"/>
        <end position="65"/>
    </location>
</feature>
<reference evidence="5 6" key="1">
    <citation type="submission" date="2023-03" db="EMBL/GenBank/DDBJ databases">
        <title>WGS of Methanotrichaceae archaeon Mx.</title>
        <authorList>
            <person name="Sorokin D.Y."/>
            <person name="Merkel A.Y."/>
        </authorList>
    </citation>
    <scope>NUCLEOTIDE SEQUENCE [LARGE SCALE GENOMIC DNA]</scope>
    <source>
        <strain evidence="5 6">Mx</strain>
    </source>
</reference>
<feature type="zinc finger region" description="C4-type" evidence="1">
    <location>
        <begin position="5"/>
        <end position="19"/>
    </location>
</feature>
<comment type="similarity">
    <text evidence="1">Belongs to the Nre family.</text>
</comment>
<keyword evidence="1" id="KW-0234">DNA repair</keyword>
<evidence type="ECO:0000313" key="6">
    <source>
        <dbReference type="Proteomes" id="UP001220010"/>
    </source>
</evidence>
<evidence type="ECO:0000259" key="4">
    <source>
        <dbReference type="Pfam" id="PF04895"/>
    </source>
</evidence>